<dbReference type="RefSeq" id="WP_231440168.1">
    <property type="nucleotide sequence ID" value="NZ_JAJOMB010000003.1"/>
</dbReference>
<evidence type="ECO:0000259" key="7">
    <source>
        <dbReference type="Pfam" id="PF02687"/>
    </source>
</evidence>
<keyword evidence="3 6" id="KW-0812">Transmembrane</keyword>
<feature type="transmembrane region" description="Helical" evidence="6">
    <location>
        <begin position="397"/>
        <end position="424"/>
    </location>
</feature>
<keyword evidence="4 6" id="KW-1133">Transmembrane helix</keyword>
<evidence type="ECO:0000256" key="6">
    <source>
        <dbReference type="SAM" id="Phobius"/>
    </source>
</evidence>
<feature type="domain" description="ABC3 transporter permease C-terminal" evidence="7">
    <location>
        <begin position="764"/>
        <end position="878"/>
    </location>
</feature>
<feature type="transmembrane region" description="Helical" evidence="6">
    <location>
        <begin position="852"/>
        <end position="874"/>
    </location>
</feature>
<feature type="transmembrane region" description="Helical" evidence="6">
    <location>
        <begin position="21"/>
        <end position="43"/>
    </location>
</feature>
<evidence type="ECO:0000256" key="5">
    <source>
        <dbReference type="ARBA" id="ARBA00023136"/>
    </source>
</evidence>
<dbReference type="AlphaFoldDB" id="A0A9X1SSS6"/>
<reference evidence="8" key="1">
    <citation type="submission" date="2021-11" db="EMBL/GenBank/DDBJ databases">
        <title>Streptomyces corallinus and Kineosporia corallina sp. nov., two new coral-derived marine actinobacteria.</title>
        <authorList>
            <person name="Buangrab K."/>
            <person name="Sutthacheep M."/>
            <person name="Yeemin T."/>
            <person name="Harunari E."/>
            <person name="Igarashi Y."/>
            <person name="Sripreechasak P."/>
            <person name="Kanchanasin P."/>
            <person name="Tanasupawat S."/>
            <person name="Phongsopitanun W."/>
        </authorList>
    </citation>
    <scope>NUCLEOTIDE SEQUENCE</scope>
    <source>
        <strain evidence="8">JCM 31032</strain>
    </source>
</reference>
<keyword evidence="9" id="KW-1185">Reference proteome</keyword>
<feature type="transmembrane region" description="Helical" evidence="6">
    <location>
        <begin position="367"/>
        <end position="391"/>
    </location>
</feature>
<evidence type="ECO:0000313" key="9">
    <source>
        <dbReference type="Proteomes" id="UP001138997"/>
    </source>
</evidence>
<name>A0A9X1SSS6_9ACTN</name>
<evidence type="ECO:0000256" key="1">
    <source>
        <dbReference type="ARBA" id="ARBA00004651"/>
    </source>
</evidence>
<evidence type="ECO:0000256" key="3">
    <source>
        <dbReference type="ARBA" id="ARBA00022692"/>
    </source>
</evidence>
<evidence type="ECO:0000256" key="4">
    <source>
        <dbReference type="ARBA" id="ARBA00022989"/>
    </source>
</evidence>
<keyword evidence="2" id="KW-1003">Cell membrane</keyword>
<comment type="subcellular location">
    <subcellularLocation>
        <location evidence="1">Cell membrane</location>
        <topology evidence="1">Multi-pass membrane protein</topology>
    </subcellularLocation>
</comment>
<feature type="transmembrane region" description="Helical" evidence="6">
    <location>
        <begin position="806"/>
        <end position="832"/>
    </location>
</feature>
<keyword evidence="5 6" id="KW-0472">Membrane</keyword>
<proteinExistence type="predicted"/>
<feature type="transmembrane region" description="Helical" evidence="6">
    <location>
        <begin position="486"/>
        <end position="508"/>
    </location>
</feature>
<protein>
    <recommendedName>
        <fullName evidence="7">ABC3 transporter permease C-terminal domain-containing protein</fullName>
    </recommendedName>
</protein>
<dbReference type="EMBL" id="JAJOMB010000003">
    <property type="protein sequence ID" value="MCD5310992.1"/>
    <property type="molecule type" value="Genomic_DNA"/>
</dbReference>
<dbReference type="Proteomes" id="UP001138997">
    <property type="component" value="Unassembled WGS sequence"/>
</dbReference>
<sequence>MPRLGLHLPSIRGRAWAERGPLLLIVAVVALITLVASAVPVLMPRVGTDAARDALERAGSRADLVITAPFEPVEATLGGEKIRPASGGDQSMEKAETVLGEDLSPHVRAPQSVVTTSELSVGGFGPGRVLFFSYLDTPQGEPEVTWTQGAAPGAWKPAGFVLRKGEAATVEVGLSEATARELKVAPGDFIAAVDRSSHTVNVLVSGIFRPVAPSDPAWAAGAKLLQPVTGADRVEITGLLSAESLPDARIALADQDIRRTITFPLDPAHVTWAGLDTLAADVARRKTSFNPISTGWESNYGFQSGLDRVLNTVHHEGRAAAEQARVLLIGLIVTAAAILLLTGELLARRRSRVLANARRRGASLTLLGAELILESALVTALGVALGLLASIVLVGDYIWTGALPAAAVALAGPPLLGLSAVSRLTTTRRSPANRSARAVLARTTLLRRIAVEVAVVLAAVAAFTALRQRGLVASDPEDTGGGLLTAMAPALGAVVAALILVHLMPVLLRLGLRAASRTRGSLFLLAAARAVSTAARPLPLTVLVLVSAMLTFSLTLAATTQAGQEEGALRSVGADARLDLVSAISPAEEIASREGVSAAVAALVVDSVKVSTIETWSSLHLIAVDPAAFQKLHGTSELPSLEASDGALPVLLANTDPGLRSGKPLTLATNGIQIPITDAGTAPAIGSDGEGFLIVDLAAYTAVMAEQDTEVRPNTVWVNGPGAGPALTDVVGDRGEVTTRAEVLQERRQAPLNVGVLGLAHACAFVLILLGILGVALTTAITAPARAQTHSRLSTLGLRRRESRRITLGELLPPVLLGSLGGVPAGIVLAQTSFAGLALRLLTGQAGEPSVVVPWLGLTALLVLVATVALTAWVESARRRQLRLGEALRAGEAS</sequence>
<accession>A0A9X1SSS6</accession>
<feature type="transmembrane region" description="Helical" evidence="6">
    <location>
        <begin position="759"/>
        <end position="785"/>
    </location>
</feature>
<feature type="transmembrane region" description="Helical" evidence="6">
    <location>
        <begin position="445"/>
        <end position="466"/>
    </location>
</feature>
<feature type="transmembrane region" description="Helical" evidence="6">
    <location>
        <begin position="326"/>
        <end position="347"/>
    </location>
</feature>
<evidence type="ECO:0000313" key="8">
    <source>
        <dbReference type="EMBL" id="MCD5310992.1"/>
    </source>
</evidence>
<dbReference type="InterPro" id="IPR003838">
    <property type="entry name" value="ABC3_permease_C"/>
</dbReference>
<evidence type="ECO:0000256" key="2">
    <source>
        <dbReference type="ARBA" id="ARBA00022475"/>
    </source>
</evidence>
<dbReference type="GO" id="GO:0005886">
    <property type="term" value="C:plasma membrane"/>
    <property type="evidence" value="ECO:0007669"/>
    <property type="project" value="UniProtKB-SubCell"/>
</dbReference>
<comment type="caution">
    <text evidence="8">The sequence shown here is derived from an EMBL/GenBank/DDBJ whole genome shotgun (WGS) entry which is preliminary data.</text>
</comment>
<dbReference type="Pfam" id="PF02687">
    <property type="entry name" value="FtsX"/>
    <property type="match status" value="1"/>
</dbReference>
<feature type="transmembrane region" description="Helical" evidence="6">
    <location>
        <begin position="538"/>
        <end position="558"/>
    </location>
</feature>
<gene>
    <name evidence="8" type="ORF">LR394_08795</name>
</gene>
<organism evidence="8 9">
    <name type="scientific">Kineosporia babensis</name>
    <dbReference type="NCBI Taxonomy" id="499548"/>
    <lineage>
        <taxon>Bacteria</taxon>
        <taxon>Bacillati</taxon>
        <taxon>Actinomycetota</taxon>
        <taxon>Actinomycetes</taxon>
        <taxon>Kineosporiales</taxon>
        <taxon>Kineosporiaceae</taxon>
        <taxon>Kineosporia</taxon>
    </lineage>
</organism>